<sequence>MLFVTLHGGKPQTDPHKNNVHAHDKDGKRITPRVLRDSGEILLDELRGIHLFGKYLYVVNSNRKENSVLCYEGADTKYKLVSTLVSRQSCEGIEHPFDITFDGAGYCYVSSQDTNIVTRLIISADGTSATPAPQALALPADGTFYPGTFVASSVGTLGSTTTPVKSPAGLEYSGSGKNKHSVRGVVWANNALYVADEPAGRVKAYDKNGNFLCQSNGMESPVHMAVWKGSLYVSAGNAVLTAKLPSSPGDFTLSPIEGVKVKNACGMAFTKSWHFYIASRSENIILKFDSDFKPMKFECKLADNPEFLLHI</sequence>
<evidence type="ECO:0008006" key="2">
    <source>
        <dbReference type="Google" id="ProtNLM"/>
    </source>
</evidence>
<dbReference type="KEGG" id="moc:BB934_34075"/>
<dbReference type="SUPFAM" id="SSF101898">
    <property type="entry name" value="NHL repeat"/>
    <property type="match status" value="1"/>
</dbReference>
<dbReference type="Gene3D" id="2.120.10.30">
    <property type="entry name" value="TolB, C-terminal domain"/>
    <property type="match status" value="1"/>
</dbReference>
<reference evidence="1" key="1">
    <citation type="submission" date="2016-07" db="EMBL/GenBank/DDBJ databases">
        <title>Microvirga ossetica sp. nov. a new species of rhizobia isolated from root nodules of the legume species Vicia alpestris Steven originated from North Ossetia region in the Caucasus.</title>
        <authorList>
            <person name="Safronova V.I."/>
            <person name="Kuznetsova I.G."/>
            <person name="Sazanova A.L."/>
            <person name="Belimov A."/>
            <person name="Andronov E."/>
            <person name="Osledkin Y.S."/>
            <person name="Onishchuk O.P."/>
            <person name="Kurchak O.N."/>
            <person name="Shaposhnikov A.I."/>
            <person name="Willems A."/>
            <person name="Tikhonovich I.A."/>
        </authorList>
    </citation>
    <scope>NUCLEOTIDE SEQUENCE [LARGE SCALE GENOMIC DNA]</scope>
    <source>
        <strain evidence="1">V5/3M</strain>
        <plasmid evidence="1">unnamed3</plasmid>
    </source>
</reference>
<dbReference type="InterPro" id="IPR011042">
    <property type="entry name" value="6-blade_b-propeller_TolB-like"/>
</dbReference>
<evidence type="ECO:0000313" key="1">
    <source>
        <dbReference type="EMBL" id="ANY83332.1"/>
    </source>
</evidence>
<protein>
    <recommendedName>
        <fullName evidence="2">SMP-30/Gluconolactonase/LRE-like region domain-containing protein</fullName>
    </recommendedName>
</protein>
<geneLocation type="plasmid" evidence="1">
    <name>unnamed3</name>
</geneLocation>
<gene>
    <name evidence="1" type="ORF">BB934_34075</name>
</gene>
<accession>A0A1B2EU19</accession>
<dbReference type="OrthoDB" id="8013786at2"/>
<organism evidence="1">
    <name type="scientific">Microvirga ossetica</name>
    <dbReference type="NCBI Taxonomy" id="1882682"/>
    <lineage>
        <taxon>Bacteria</taxon>
        <taxon>Pseudomonadati</taxon>
        <taxon>Pseudomonadota</taxon>
        <taxon>Alphaproteobacteria</taxon>
        <taxon>Hyphomicrobiales</taxon>
        <taxon>Methylobacteriaceae</taxon>
        <taxon>Microvirga</taxon>
    </lineage>
</organism>
<dbReference type="RefSeq" id="WP_099514349.1">
    <property type="nucleotide sequence ID" value="NZ_CP016618.1"/>
</dbReference>
<name>A0A1B2EU19_9HYPH</name>
<keyword evidence="1" id="KW-0614">Plasmid</keyword>
<dbReference type="EMBL" id="CP016618">
    <property type="protein sequence ID" value="ANY83332.1"/>
    <property type="molecule type" value="Genomic_DNA"/>
</dbReference>
<proteinExistence type="predicted"/>
<dbReference type="AlphaFoldDB" id="A0A1B2EU19"/>